<sequence length="29" mass="3524">MPRRSCAVFWRQKLTGRIIFSRKAKIFRA</sequence>
<evidence type="ECO:0000313" key="1">
    <source>
        <dbReference type="EMBL" id="WJE88530.1"/>
    </source>
</evidence>
<reference evidence="1" key="1">
    <citation type="journal article" date="2024" name="Can. J. Microbiol.">
        <title>Biological and genomic characteristics of three novel bacteriophages and a phage-plasmid of Klebsiella pneumoniae.</title>
        <authorList>
            <person name="Uskudar-Guclu A."/>
            <person name="Unlu S."/>
            <person name="Salih-Dogan H."/>
            <person name="Yalcin S."/>
            <person name="Basustaoglu A."/>
        </authorList>
    </citation>
    <scope>NUCLEOTIDE SEQUENCE</scope>
</reference>
<name>A0AAT9V693_9CAUD</name>
<organism evidence="1">
    <name type="scientific">Klebsiella phage Kpn02</name>
    <dbReference type="NCBI Taxonomy" id="3044023"/>
    <lineage>
        <taxon>Viruses</taxon>
        <taxon>Duplodnaviria</taxon>
        <taxon>Heunggongvirae</taxon>
        <taxon>Uroviricota</taxon>
        <taxon>Caudoviricetes</taxon>
        <taxon>Demerecviridae</taxon>
        <taxon>Sugarlandvirus</taxon>
    </lineage>
</organism>
<proteinExistence type="predicted"/>
<dbReference type="EMBL" id="OQ790079">
    <property type="protein sequence ID" value="WJE88530.1"/>
    <property type="molecule type" value="Genomic_DNA"/>
</dbReference>
<protein>
    <submittedName>
        <fullName evidence="1">Uncharacterized protein</fullName>
    </submittedName>
</protein>
<accession>A0AAT9V693</accession>